<dbReference type="InterPro" id="IPR000182">
    <property type="entry name" value="GNAT_dom"/>
</dbReference>
<reference evidence="3 4" key="1">
    <citation type="submission" date="2016-04" db="EMBL/GenBank/DDBJ databases">
        <title>Complete genome sequence of the haloalkaliphilic hydrocarbon-degrading bacterium Dietzia psychralcaliphila ILA-1T, isolated from a drain of a fish product-processing plant.</title>
        <authorList>
            <person name="Zhao J."/>
            <person name="Hu B."/>
            <person name="Geng S."/>
            <person name="Nie Y."/>
            <person name="Tang Y."/>
        </authorList>
    </citation>
    <scope>NUCLEOTIDE SEQUENCE [LARGE SCALE GENOMIC DNA]</scope>
    <source>
        <strain evidence="3 4">ILA-1</strain>
    </source>
</reference>
<dbReference type="Pfam" id="PF14542">
    <property type="entry name" value="Acetyltransf_CG"/>
    <property type="match status" value="1"/>
</dbReference>
<dbReference type="PROSITE" id="PS51729">
    <property type="entry name" value="GNAT_YJDJ"/>
    <property type="match status" value="1"/>
</dbReference>
<dbReference type="PANTHER" id="PTHR31435:SF10">
    <property type="entry name" value="BSR4717 PROTEIN"/>
    <property type="match status" value="1"/>
</dbReference>
<feature type="domain" description="N-acetyltransferase" evidence="2">
    <location>
        <begin position="15"/>
        <end position="103"/>
    </location>
</feature>
<protein>
    <submittedName>
        <fullName evidence="3">Acetyltransferase</fullName>
    </submittedName>
</protein>
<name>A0AAD0JVF5_9ACTN</name>
<dbReference type="SUPFAM" id="SSF55729">
    <property type="entry name" value="Acyl-CoA N-acyltransferases (Nat)"/>
    <property type="match status" value="1"/>
</dbReference>
<organism evidence="3 4">
    <name type="scientific">Dietzia psychralcaliphila</name>
    <dbReference type="NCBI Taxonomy" id="139021"/>
    <lineage>
        <taxon>Bacteria</taxon>
        <taxon>Bacillati</taxon>
        <taxon>Actinomycetota</taxon>
        <taxon>Actinomycetes</taxon>
        <taxon>Mycobacteriales</taxon>
        <taxon>Dietziaceae</taxon>
        <taxon>Dietzia</taxon>
    </lineage>
</organism>
<evidence type="ECO:0000259" key="1">
    <source>
        <dbReference type="PROSITE" id="PS51186"/>
    </source>
</evidence>
<dbReference type="Proteomes" id="UP000244903">
    <property type="component" value="Chromosome"/>
</dbReference>
<evidence type="ECO:0000313" key="4">
    <source>
        <dbReference type="Proteomes" id="UP000244903"/>
    </source>
</evidence>
<proteinExistence type="predicted"/>
<accession>A0AAD0JVF5</accession>
<dbReference type="InterPro" id="IPR016181">
    <property type="entry name" value="Acyl_CoA_acyltransferase"/>
</dbReference>
<sequence>MTEYTDKAGATVTVQRDPDREAFEIRDAAGEAAGHADFREHDGVRIFHHTEVDERFGGRGIGTALVRGAVEATRAEGVMIVPVCPMVKAFLQKSGEEFAGAYRLPTPADIAWLRDGNS</sequence>
<dbReference type="EMBL" id="CP015453">
    <property type="protein sequence ID" value="AWH96211.1"/>
    <property type="molecule type" value="Genomic_DNA"/>
</dbReference>
<evidence type="ECO:0000259" key="2">
    <source>
        <dbReference type="PROSITE" id="PS51729"/>
    </source>
</evidence>
<dbReference type="PROSITE" id="PS51186">
    <property type="entry name" value="GNAT"/>
    <property type="match status" value="1"/>
</dbReference>
<evidence type="ECO:0000313" key="3">
    <source>
        <dbReference type="EMBL" id="AWH96211.1"/>
    </source>
</evidence>
<dbReference type="RefSeq" id="WP_107746203.1">
    <property type="nucleotide sequence ID" value="NZ_CP015453.1"/>
</dbReference>
<feature type="domain" description="N-acetyltransferase" evidence="1">
    <location>
        <begin position="1"/>
        <end position="117"/>
    </location>
</feature>
<dbReference type="AlphaFoldDB" id="A0AAD0JVF5"/>
<dbReference type="InterPro" id="IPR031165">
    <property type="entry name" value="GNAT_YJDJ"/>
</dbReference>
<dbReference type="PANTHER" id="PTHR31435">
    <property type="entry name" value="PROTEIN NATD1"/>
    <property type="match status" value="1"/>
</dbReference>
<keyword evidence="4" id="KW-1185">Reference proteome</keyword>
<dbReference type="InterPro" id="IPR045057">
    <property type="entry name" value="Gcn5-rel_NAT"/>
</dbReference>
<gene>
    <name evidence="3" type="ORF">A6048_12655</name>
</gene>
<dbReference type="KEGG" id="dpc:A6048_12655"/>
<dbReference type="Gene3D" id="3.40.630.30">
    <property type="match status" value="1"/>
</dbReference>
<dbReference type="GO" id="GO:0016747">
    <property type="term" value="F:acyltransferase activity, transferring groups other than amino-acyl groups"/>
    <property type="evidence" value="ECO:0007669"/>
    <property type="project" value="InterPro"/>
</dbReference>